<gene>
    <name evidence="1" type="ORF">DERP_009973</name>
</gene>
<sequence>MIIESFLSLPNIQKQLGFESNFFTKNNVPLSRRTQRFFSPNIPIYHRSNCTVCKSMIGSPNSYDHSGTEIFPCPSLLLLNELNIVRLYNRLY</sequence>
<reference evidence="1 2" key="2">
    <citation type="journal article" date="2022" name="Mol. Biol. Evol.">
        <title>Comparative Genomics Reveals Insights into the Divergent Evolution of Astigmatic Mites and Household Pest Adaptations.</title>
        <authorList>
            <person name="Xiong Q."/>
            <person name="Wan A.T."/>
            <person name="Liu X."/>
            <person name="Fung C.S."/>
            <person name="Xiao X."/>
            <person name="Malainual N."/>
            <person name="Hou J."/>
            <person name="Wang L."/>
            <person name="Wang M."/>
            <person name="Yang K.Y."/>
            <person name="Cui Y."/>
            <person name="Leung E.L."/>
            <person name="Nong W."/>
            <person name="Shin S.K."/>
            <person name="Au S.W."/>
            <person name="Jeong K.Y."/>
            <person name="Chew F.T."/>
            <person name="Hui J.H."/>
            <person name="Leung T.F."/>
            <person name="Tungtrongchitr A."/>
            <person name="Zhong N."/>
            <person name="Liu Z."/>
            <person name="Tsui S.K."/>
        </authorList>
    </citation>
    <scope>NUCLEOTIDE SEQUENCE [LARGE SCALE GENOMIC DNA]</scope>
    <source>
        <strain evidence="1">Derp</strain>
    </source>
</reference>
<evidence type="ECO:0000313" key="1">
    <source>
        <dbReference type="EMBL" id="KAH9416609.1"/>
    </source>
</evidence>
<keyword evidence="2" id="KW-1185">Reference proteome</keyword>
<reference evidence="1 2" key="1">
    <citation type="journal article" date="2018" name="J. Allergy Clin. Immunol.">
        <title>High-quality assembly of Dermatophagoides pteronyssinus genome and transcriptome reveals a wide range of novel allergens.</title>
        <authorList>
            <person name="Liu X.Y."/>
            <person name="Yang K.Y."/>
            <person name="Wang M.Q."/>
            <person name="Kwok J.S."/>
            <person name="Zeng X."/>
            <person name="Yang Z."/>
            <person name="Xiao X.J."/>
            <person name="Lau C.P."/>
            <person name="Li Y."/>
            <person name="Huang Z.M."/>
            <person name="Ba J.G."/>
            <person name="Yim A.K."/>
            <person name="Ouyang C.Y."/>
            <person name="Ngai S.M."/>
            <person name="Chan T.F."/>
            <person name="Leung E.L."/>
            <person name="Liu L."/>
            <person name="Liu Z.G."/>
            <person name="Tsui S.K."/>
        </authorList>
    </citation>
    <scope>NUCLEOTIDE SEQUENCE [LARGE SCALE GENOMIC DNA]</scope>
    <source>
        <strain evidence="1">Derp</strain>
    </source>
</reference>
<name>A0ABQ8J218_DERPT</name>
<proteinExistence type="predicted"/>
<dbReference type="Proteomes" id="UP000887458">
    <property type="component" value="Unassembled WGS sequence"/>
</dbReference>
<accession>A0ABQ8J218</accession>
<comment type="caution">
    <text evidence="1">The sequence shown here is derived from an EMBL/GenBank/DDBJ whole genome shotgun (WGS) entry which is preliminary data.</text>
</comment>
<evidence type="ECO:0000313" key="2">
    <source>
        <dbReference type="Proteomes" id="UP000887458"/>
    </source>
</evidence>
<dbReference type="EMBL" id="NJHN03000090">
    <property type="protein sequence ID" value="KAH9416609.1"/>
    <property type="molecule type" value="Genomic_DNA"/>
</dbReference>
<protein>
    <submittedName>
        <fullName evidence="1">Uncharacterized protein</fullName>
    </submittedName>
</protein>
<organism evidence="1 2">
    <name type="scientific">Dermatophagoides pteronyssinus</name>
    <name type="common">European house dust mite</name>
    <dbReference type="NCBI Taxonomy" id="6956"/>
    <lineage>
        <taxon>Eukaryota</taxon>
        <taxon>Metazoa</taxon>
        <taxon>Ecdysozoa</taxon>
        <taxon>Arthropoda</taxon>
        <taxon>Chelicerata</taxon>
        <taxon>Arachnida</taxon>
        <taxon>Acari</taxon>
        <taxon>Acariformes</taxon>
        <taxon>Sarcoptiformes</taxon>
        <taxon>Astigmata</taxon>
        <taxon>Psoroptidia</taxon>
        <taxon>Analgoidea</taxon>
        <taxon>Pyroglyphidae</taxon>
        <taxon>Dermatophagoidinae</taxon>
        <taxon>Dermatophagoides</taxon>
    </lineage>
</organism>